<dbReference type="GO" id="GO:0009358">
    <property type="term" value="C:polyphosphate kinase complex"/>
    <property type="evidence" value="ECO:0007669"/>
    <property type="project" value="InterPro"/>
</dbReference>
<feature type="binding site" evidence="6">
    <location>
        <position position="412"/>
    </location>
    <ligand>
        <name>Mg(2+)</name>
        <dbReference type="ChEBI" id="CHEBI:18420"/>
    </ligand>
</feature>
<feature type="domain" description="Polyphosphate kinase middle" evidence="8">
    <location>
        <begin position="128"/>
        <end position="306"/>
    </location>
</feature>
<comment type="caution">
    <text evidence="12">The sequence shown here is derived from an EMBL/GenBank/DDBJ whole genome shotgun (WGS) entry which is preliminary data.</text>
</comment>
<dbReference type="EC" id="2.7.4.1" evidence="6 7"/>
<dbReference type="PIRSF" id="PIRSF015589">
    <property type="entry name" value="PP_kinase"/>
    <property type="match status" value="1"/>
</dbReference>
<proteinExistence type="inferred from homology"/>
<feature type="binding site" evidence="6">
    <location>
        <position position="51"/>
    </location>
    <ligand>
        <name>ATP</name>
        <dbReference type="ChEBI" id="CHEBI:30616"/>
    </ligand>
</feature>
<dbReference type="Gene3D" id="3.30.1840.10">
    <property type="entry name" value="Polyphosphate kinase middle domain"/>
    <property type="match status" value="1"/>
</dbReference>
<evidence type="ECO:0000256" key="2">
    <source>
        <dbReference type="ARBA" id="ARBA00022679"/>
    </source>
</evidence>
<dbReference type="PANTHER" id="PTHR30218">
    <property type="entry name" value="POLYPHOSPHATE KINASE"/>
    <property type="match status" value="1"/>
</dbReference>
<dbReference type="GO" id="GO:0005524">
    <property type="term" value="F:ATP binding"/>
    <property type="evidence" value="ECO:0007669"/>
    <property type="project" value="UniProtKB-KW"/>
</dbReference>
<gene>
    <name evidence="12" type="primary">ppk1</name>
    <name evidence="6" type="synonym">ppk</name>
    <name evidence="12" type="ORF">H6A12_06150</name>
</gene>
<feature type="domain" description="Polyphosphate kinase C-terminal" evidence="11">
    <location>
        <begin position="339"/>
        <end position="499"/>
    </location>
</feature>
<accession>A0A938X6B4</accession>
<feature type="binding site" evidence="6">
    <location>
        <position position="599"/>
    </location>
    <ligand>
        <name>ATP</name>
        <dbReference type="ChEBI" id="CHEBI:30616"/>
    </ligand>
</feature>
<dbReference type="AlphaFoldDB" id="A0A938X6B4"/>
<evidence type="ECO:0000259" key="10">
    <source>
        <dbReference type="Pfam" id="PF13090"/>
    </source>
</evidence>
<evidence type="ECO:0000256" key="7">
    <source>
        <dbReference type="RuleBase" id="RU003800"/>
    </source>
</evidence>
<dbReference type="Pfam" id="PF17941">
    <property type="entry name" value="PP_kinase_C_1"/>
    <property type="match status" value="1"/>
</dbReference>
<dbReference type="RefSeq" id="WP_204445926.1">
    <property type="nucleotide sequence ID" value="NZ_JACJKY010000007.1"/>
</dbReference>
<name>A0A938X6B4_9FIRM</name>
<evidence type="ECO:0000256" key="6">
    <source>
        <dbReference type="HAMAP-Rule" id="MF_00347"/>
    </source>
</evidence>
<organism evidence="12 13">
    <name type="scientific">Merdimmobilis hominis</name>
    <dbReference type="NCBI Taxonomy" id="2897707"/>
    <lineage>
        <taxon>Bacteria</taxon>
        <taxon>Bacillati</taxon>
        <taxon>Bacillota</taxon>
        <taxon>Clostridia</taxon>
        <taxon>Eubacteriales</taxon>
        <taxon>Oscillospiraceae</taxon>
        <taxon>Merdimmobilis</taxon>
    </lineage>
</organism>
<comment type="PTM">
    <text evidence="6 7">An intermediate of this reaction is the autophosphorylated ppk in which a phosphate is covalently linked to a histidine residue through a N-P bond.</text>
</comment>
<evidence type="ECO:0000313" key="13">
    <source>
        <dbReference type="Proteomes" id="UP000774750"/>
    </source>
</evidence>
<reference evidence="12" key="2">
    <citation type="journal article" date="2021" name="Sci. Rep.">
        <title>The distribution of antibiotic resistance genes in chicken gut microbiota commensals.</title>
        <authorList>
            <person name="Juricova H."/>
            <person name="Matiasovicova J."/>
            <person name="Kubasova T."/>
            <person name="Cejkova D."/>
            <person name="Rychlik I."/>
        </authorList>
    </citation>
    <scope>NUCLEOTIDE SEQUENCE</scope>
    <source>
        <strain evidence="12">An559</strain>
    </source>
</reference>
<keyword evidence="6" id="KW-0460">Magnesium</keyword>
<evidence type="ECO:0000259" key="9">
    <source>
        <dbReference type="Pfam" id="PF13089"/>
    </source>
</evidence>
<dbReference type="InterPro" id="IPR041108">
    <property type="entry name" value="PP_kinase_C_1"/>
</dbReference>
<dbReference type="Gene3D" id="3.30.870.10">
    <property type="entry name" value="Endonuclease Chain A"/>
    <property type="match status" value="2"/>
</dbReference>
<sequence>MSTKPFNLDTSYTQNRELSWLRFNERVLAEAADATVPLFERLKFAAIFTSNLDEFFMIRVGSLFDLSLLKQVHIDNKTGMTPEEQLRAIYDAVAPLYKRRDKVMEEIEEQLRLHDITRVQPRDLIESEQRYIENYYRNTIRPVLSPQIIDPSHPFPHLINKARYIAVRFRVKGKEKEQFGLIPVPDALPRVIFLPGASVRYILLEQVLLSYAEDVFSIYAVSDKAVICVTRNADINPDDENFEVDDDYRHHMKRVIKKRARLACVRLELFGGEGSAELREFFMHQLSLKKEQVFKSKTPLDLSYVYGLSERMTPAARKSMTYRPFKPMPSAMVNPNESITRQVMKRDLFLSYPYEKMEPFLKLVEEAAVDPAVVSIKITIYRLASSSRLVEALTKASENGKDVVALMELRARFDEQNNINWSETLEDAGCQVIYGMEDYKVHSKICLITRQEKGKVQYLTQIGTGNYNEKTAKLYTDFCLMTSDPAIGQDASEFFKNMALSNLNGTYRELMVAPNAMQSRIIEKIDEMTHLAQSGQGAHIIIKTNSVTDRVLIDRLQTASDAGVKIELIVRGICCILPQIPEKTENITVTSVVGRFLEHSRVYCFMANGESEVYISSADFMTRNMTRRVEIACPVKSTQIKQRLIDFLMTMLHDNVKARRLMRDGTYLQVSNGEAPLSCQDAFMQEAESNAKLIESSKNGFLSKLFSRFKKA</sequence>
<keyword evidence="4 6" id="KW-0418">Kinase</keyword>
<evidence type="ECO:0000256" key="4">
    <source>
        <dbReference type="ARBA" id="ARBA00022777"/>
    </source>
</evidence>
<reference evidence="12" key="1">
    <citation type="submission" date="2020-08" db="EMBL/GenBank/DDBJ databases">
        <authorList>
            <person name="Cejkova D."/>
            <person name="Kubasova T."/>
            <person name="Jahodarova E."/>
            <person name="Rychlik I."/>
        </authorList>
    </citation>
    <scope>NUCLEOTIDE SEQUENCE</scope>
    <source>
        <strain evidence="12">An559</strain>
    </source>
</reference>
<dbReference type="SUPFAM" id="SSF56024">
    <property type="entry name" value="Phospholipase D/nuclease"/>
    <property type="match status" value="2"/>
</dbReference>
<dbReference type="PANTHER" id="PTHR30218:SF0">
    <property type="entry name" value="POLYPHOSPHATE KINASE"/>
    <property type="match status" value="1"/>
</dbReference>
<dbReference type="Pfam" id="PF13090">
    <property type="entry name" value="PP_kinase_C"/>
    <property type="match status" value="1"/>
</dbReference>
<dbReference type="InterPro" id="IPR025200">
    <property type="entry name" value="PPK_C_dom2"/>
</dbReference>
<dbReference type="NCBIfam" id="TIGR03705">
    <property type="entry name" value="poly_P_kin"/>
    <property type="match status" value="1"/>
</dbReference>
<dbReference type="InterPro" id="IPR025198">
    <property type="entry name" value="PPK_N_dom"/>
</dbReference>
<dbReference type="Proteomes" id="UP000774750">
    <property type="component" value="Unassembled WGS sequence"/>
</dbReference>
<dbReference type="Pfam" id="PF13089">
    <property type="entry name" value="PP_kinase_N"/>
    <property type="match status" value="1"/>
</dbReference>
<feature type="binding site" evidence="6">
    <location>
        <position position="475"/>
    </location>
    <ligand>
        <name>ATP</name>
        <dbReference type="ChEBI" id="CHEBI:30616"/>
    </ligand>
</feature>
<dbReference type="InterPro" id="IPR003414">
    <property type="entry name" value="PP_kinase"/>
</dbReference>
<feature type="active site" description="Phosphohistidine intermediate" evidence="6">
    <location>
        <position position="442"/>
    </location>
</feature>
<dbReference type="Gene3D" id="1.20.58.310">
    <property type="entry name" value="Polyphosphate kinase N-terminal domain"/>
    <property type="match status" value="1"/>
</dbReference>
<keyword evidence="2 6" id="KW-0808">Transferase</keyword>
<dbReference type="EMBL" id="JACJKY010000007">
    <property type="protein sequence ID" value="MBM6920733.1"/>
    <property type="molecule type" value="Genomic_DNA"/>
</dbReference>
<evidence type="ECO:0000256" key="5">
    <source>
        <dbReference type="ARBA" id="ARBA00022840"/>
    </source>
</evidence>
<evidence type="ECO:0000256" key="3">
    <source>
        <dbReference type="ARBA" id="ARBA00022741"/>
    </source>
</evidence>
<dbReference type="HAMAP" id="MF_00347">
    <property type="entry name" value="Polyphosphate_kinase"/>
    <property type="match status" value="1"/>
</dbReference>
<feature type="binding site" evidence="6">
    <location>
        <position position="382"/>
    </location>
    <ligand>
        <name>Mg(2+)</name>
        <dbReference type="ChEBI" id="CHEBI:18420"/>
    </ligand>
</feature>
<keyword evidence="6" id="KW-0479">Metal-binding</keyword>
<feature type="domain" description="Polyphosphate kinase C-terminal" evidence="10">
    <location>
        <begin position="510"/>
        <end position="679"/>
    </location>
</feature>
<dbReference type="InterPro" id="IPR036832">
    <property type="entry name" value="PPK_N_dom_sf"/>
</dbReference>
<dbReference type="SUPFAM" id="SSF143724">
    <property type="entry name" value="PHP14-like"/>
    <property type="match status" value="1"/>
</dbReference>
<dbReference type="Pfam" id="PF02503">
    <property type="entry name" value="PP_kinase"/>
    <property type="match status" value="1"/>
</dbReference>
<comment type="similarity">
    <text evidence="6 7">Belongs to the polyphosphate kinase 1 (PPK1) family.</text>
</comment>
<comment type="cofactor">
    <cofactor evidence="6">
        <name>Mg(2+)</name>
        <dbReference type="ChEBI" id="CHEBI:18420"/>
    </cofactor>
</comment>
<feature type="domain" description="Polyphosphate kinase N-terminal" evidence="9">
    <location>
        <begin position="14"/>
        <end position="117"/>
    </location>
</feature>
<evidence type="ECO:0000313" key="12">
    <source>
        <dbReference type="EMBL" id="MBM6920733.1"/>
    </source>
</evidence>
<dbReference type="CDD" id="cd09166">
    <property type="entry name" value="PLDc_PPK1_C1_unchar"/>
    <property type="match status" value="1"/>
</dbReference>
<protein>
    <recommendedName>
        <fullName evidence="6 7">Polyphosphate kinase</fullName>
        <ecNumber evidence="6 7">2.7.4.1</ecNumber>
    </recommendedName>
    <alternativeName>
        <fullName evidence="6">ATP-polyphosphate phosphotransferase</fullName>
    </alternativeName>
    <alternativeName>
        <fullName evidence="6">Polyphosphoric acid kinase</fullName>
    </alternativeName>
</protein>
<feature type="binding site" evidence="6">
    <location>
        <position position="571"/>
    </location>
    <ligand>
        <name>ATP</name>
        <dbReference type="ChEBI" id="CHEBI:30616"/>
    </ligand>
</feature>
<evidence type="ECO:0000256" key="1">
    <source>
        <dbReference type="ARBA" id="ARBA00022553"/>
    </source>
</evidence>
<dbReference type="NCBIfam" id="NF003921">
    <property type="entry name" value="PRK05443.2-2"/>
    <property type="match status" value="1"/>
</dbReference>
<dbReference type="GO" id="GO:0008976">
    <property type="term" value="F:polyphosphate kinase activity"/>
    <property type="evidence" value="ECO:0007669"/>
    <property type="project" value="UniProtKB-UniRule"/>
</dbReference>
<keyword evidence="5 6" id="KW-0067">ATP-binding</keyword>
<comment type="catalytic activity">
    <reaction evidence="6 7">
        <text>[phosphate](n) + ATP = [phosphate](n+1) + ADP</text>
        <dbReference type="Rhea" id="RHEA:19573"/>
        <dbReference type="Rhea" id="RHEA-COMP:9859"/>
        <dbReference type="Rhea" id="RHEA-COMP:14280"/>
        <dbReference type="ChEBI" id="CHEBI:16838"/>
        <dbReference type="ChEBI" id="CHEBI:30616"/>
        <dbReference type="ChEBI" id="CHEBI:456216"/>
        <dbReference type="EC" id="2.7.4.1"/>
    </reaction>
</comment>
<dbReference type="SUPFAM" id="SSF140356">
    <property type="entry name" value="PPK N-terminal domain-like"/>
    <property type="match status" value="1"/>
</dbReference>
<dbReference type="GO" id="GO:0006799">
    <property type="term" value="P:polyphosphate biosynthetic process"/>
    <property type="evidence" value="ECO:0007669"/>
    <property type="project" value="UniProtKB-UniRule"/>
</dbReference>
<keyword evidence="3 6" id="KW-0547">Nucleotide-binding</keyword>
<keyword evidence="13" id="KW-1185">Reference proteome</keyword>
<dbReference type="InterPro" id="IPR036830">
    <property type="entry name" value="PP_kinase_middle_dom_sf"/>
</dbReference>
<dbReference type="GO" id="GO:0046872">
    <property type="term" value="F:metal ion binding"/>
    <property type="evidence" value="ECO:0007669"/>
    <property type="project" value="UniProtKB-KW"/>
</dbReference>
<dbReference type="InterPro" id="IPR024953">
    <property type="entry name" value="PP_kinase_middle"/>
</dbReference>
<dbReference type="NCBIfam" id="NF003917">
    <property type="entry name" value="PRK05443.1-1"/>
    <property type="match status" value="1"/>
</dbReference>
<keyword evidence="1 6" id="KW-0597">Phosphoprotein</keyword>
<evidence type="ECO:0000259" key="11">
    <source>
        <dbReference type="Pfam" id="PF17941"/>
    </source>
</evidence>
<comment type="function">
    <text evidence="6 7">Catalyzes the reversible transfer of the terminal phosphate of ATP to form a long-chain polyphosphate (polyP).</text>
</comment>
<evidence type="ECO:0000259" key="8">
    <source>
        <dbReference type="Pfam" id="PF02503"/>
    </source>
</evidence>